<dbReference type="GO" id="GO:0051131">
    <property type="term" value="P:chaperone-mediated protein complex assembly"/>
    <property type="evidence" value="ECO:0007669"/>
    <property type="project" value="TreeGrafter"/>
</dbReference>
<dbReference type="GO" id="GO:0051082">
    <property type="term" value="F:unfolded protein binding"/>
    <property type="evidence" value="ECO:0007669"/>
    <property type="project" value="InterPro"/>
</dbReference>
<dbReference type="InterPro" id="IPR002777">
    <property type="entry name" value="PFD_beta-like"/>
</dbReference>
<dbReference type="STRING" id="205917.A0A4Y9ZDV3"/>
<evidence type="ECO:0008006" key="6">
    <source>
        <dbReference type="Google" id="ProtNLM"/>
    </source>
</evidence>
<evidence type="ECO:0000313" key="4">
    <source>
        <dbReference type="EMBL" id="TFY72330.1"/>
    </source>
</evidence>
<evidence type="ECO:0000256" key="2">
    <source>
        <dbReference type="ARBA" id="ARBA00023186"/>
    </source>
</evidence>
<dbReference type="InterPro" id="IPR009053">
    <property type="entry name" value="Prefoldin"/>
</dbReference>
<evidence type="ECO:0000313" key="5">
    <source>
        <dbReference type="Proteomes" id="UP000298327"/>
    </source>
</evidence>
<name>A0A4Y9ZDV3_9AGAM</name>
<dbReference type="SUPFAM" id="SSF46579">
    <property type="entry name" value="Prefoldin"/>
    <property type="match status" value="1"/>
</dbReference>
<organism evidence="4 5">
    <name type="scientific">Dentipellis fragilis</name>
    <dbReference type="NCBI Taxonomy" id="205917"/>
    <lineage>
        <taxon>Eukaryota</taxon>
        <taxon>Fungi</taxon>
        <taxon>Dikarya</taxon>
        <taxon>Basidiomycota</taxon>
        <taxon>Agaricomycotina</taxon>
        <taxon>Agaricomycetes</taxon>
        <taxon>Russulales</taxon>
        <taxon>Hericiaceae</taxon>
        <taxon>Dentipellis</taxon>
    </lineage>
</organism>
<dbReference type="AlphaFoldDB" id="A0A4Y9ZDV3"/>
<dbReference type="Pfam" id="PF01920">
    <property type="entry name" value="Prefoldin_2"/>
    <property type="match status" value="1"/>
</dbReference>
<dbReference type="GO" id="GO:0016272">
    <property type="term" value="C:prefoldin complex"/>
    <property type="evidence" value="ECO:0007669"/>
    <property type="project" value="InterPro"/>
</dbReference>
<keyword evidence="3" id="KW-0175">Coiled coil</keyword>
<dbReference type="PANTHER" id="PTHR21431">
    <property type="entry name" value="PREFOLDIN SUBUNIT 6"/>
    <property type="match status" value="1"/>
</dbReference>
<evidence type="ECO:0000256" key="3">
    <source>
        <dbReference type="SAM" id="Coils"/>
    </source>
</evidence>
<dbReference type="PANTHER" id="PTHR21431:SF0">
    <property type="entry name" value="PREFOLDIN SUBUNIT 6"/>
    <property type="match status" value="1"/>
</dbReference>
<gene>
    <name evidence="4" type="ORF">EVG20_g643</name>
</gene>
<dbReference type="Gene3D" id="1.10.287.370">
    <property type="match status" value="1"/>
</dbReference>
<dbReference type="GO" id="GO:0006457">
    <property type="term" value="P:protein folding"/>
    <property type="evidence" value="ECO:0007669"/>
    <property type="project" value="InterPro"/>
</dbReference>
<evidence type="ECO:0000256" key="1">
    <source>
        <dbReference type="ARBA" id="ARBA00008045"/>
    </source>
</evidence>
<comment type="caution">
    <text evidence="4">The sequence shown here is derived from an EMBL/GenBank/DDBJ whole genome shotgun (WGS) entry which is preliminary data.</text>
</comment>
<dbReference type="OrthoDB" id="248120at2759"/>
<reference evidence="4 5" key="1">
    <citation type="submission" date="2019-02" db="EMBL/GenBank/DDBJ databases">
        <title>Genome sequencing of the rare red list fungi Dentipellis fragilis.</title>
        <authorList>
            <person name="Buettner E."/>
            <person name="Kellner H."/>
        </authorList>
    </citation>
    <scope>NUCLEOTIDE SEQUENCE [LARGE SCALE GENOMIC DNA]</scope>
    <source>
        <strain evidence="4 5">DSM 105465</strain>
    </source>
</reference>
<proteinExistence type="inferred from homology"/>
<dbReference type="CDD" id="cd23161">
    <property type="entry name" value="Prefoldin_6"/>
    <property type="match status" value="1"/>
</dbReference>
<sequence length="129" mass="14589">MSLEARVQAASTEFQKIQTELSGAVEARQRLDAQLSENEMVKKEFNQLTPNNTVYKMVGPVLVKQEQNEAKSNVDKRLDFIRSEIKRIEGQLKEVGEKSEKKKLEIVEMQAQMQQQKQVASGAPIIGVD</sequence>
<feature type="coiled-coil region" evidence="3">
    <location>
        <begin position="78"/>
        <end position="119"/>
    </location>
</feature>
<keyword evidence="5" id="KW-1185">Reference proteome</keyword>
<dbReference type="EMBL" id="SEOQ01000017">
    <property type="protein sequence ID" value="TFY72330.1"/>
    <property type="molecule type" value="Genomic_DNA"/>
</dbReference>
<protein>
    <recommendedName>
        <fullName evidence="6">Prefoldin subunit 6</fullName>
    </recommendedName>
</protein>
<accession>A0A4Y9ZDV3</accession>
<dbReference type="GO" id="GO:0051087">
    <property type="term" value="F:protein-folding chaperone binding"/>
    <property type="evidence" value="ECO:0007669"/>
    <property type="project" value="TreeGrafter"/>
</dbReference>
<dbReference type="FunFam" id="1.10.287.370:FF:000003">
    <property type="entry name" value="Prefoldin subunit 6"/>
    <property type="match status" value="1"/>
</dbReference>
<comment type="similarity">
    <text evidence="1">Belongs to the prefoldin subunit beta family.</text>
</comment>
<dbReference type="Proteomes" id="UP000298327">
    <property type="component" value="Unassembled WGS sequence"/>
</dbReference>
<dbReference type="GO" id="GO:0005737">
    <property type="term" value="C:cytoplasm"/>
    <property type="evidence" value="ECO:0007669"/>
    <property type="project" value="TreeGrafter"/>
</dbReference>
<keyword evidence="2" id="KW-0143">Chaperone</keyword>